<evidence type="ECO:0008006" key="4">
    <source>
        <dbReference type="Google" id="ProtNLM"/>
    </source>
</evidence>
<proteinExistence type="predicted"/>
<name>A0A916YIJ1_9SPHN</name>
<protein>
    <recommendedName>
        <fullName evidence="4">TraB/GumN family protein</fullName>
    </recommendedName>
</protein>
<comment type="caution">
    <text evidence="2">The sequence shown here is derived from an EMBL/GenBank/DDBJ whole genome shotgun (WGS) entry which is preliminary data.</text>
</comment>
<dbReference type="CDD" id="cd14789">
    <property type="entry name" value="Tiki"/>
    <property type="match status" value="1"/>
</dbReference>
<dbReference type="Pfam" id="PF01963">
    <property type="entry name" value="TraB_PrgY_gumN"/>
    <property type="match status" value="1"/>
</dbReference>
<dbReference type="RefSeq" id="WP_066761645.1">
    <property type="nucleotide sequence ID" value="NZ_BMIO01000006.1"/>
</dbReference>
<feature type="chain" id="PRO_5037471128" description="TraB/GumN family protein" evidence="1">
    <location>
        <begin position="26"/>
        <end position="301"/>
    </location>
</feature>
<keyword evidence="1" id="KW-0732">Signal</keyword>
<dbReference type="PANTHER" id="PTHR40590">
    <property type="entry name" value="CYTOPLASMIC PROTEIN-RELATED"/>
    <property type="match status" value="1"/>
</dbReference>
<evidence type="ECO:0000313" key="3">
    <source>
        <dbReference type="Proteomes" id="UP000598997"/>
    </source>
</evidence>
<evidence type="ECO:0000256" key="1">
    <source>
        <dbReference type="SAM" id="SignalP"/>
    </source>
</evidence>
<organism evidence="2 3">
    <name type="scientific">Croceicoccus pelagius</name>
    <dbReference type="NCBI Taxonomy" id="1703341"/>
    <lineage>
        <taxon>Bacteria</taxon>
        <taxon>Pseudomonadati</taxon>
        <taxon>Pseudomonadota</taxon>
        <taxon>Alphaproteobacteria</taxon>
        <taxon>Sphingomonadales</taxon>
        <taxon>Erythrobacteraceae</taxon>
        <taxon>Croceicoccus</taxon>
    </lineage>
</organism>
<dbReference type="PANTHER" id="PTHR40590:SF1">
    <property type="entry name" value="CYTOPLASMIC PROTEIN"/>
    <property type="match status" value="1"/>
</dbReference>
<dbReference type="InterPro" id="IPR002816">
    <property type="entry name" value="TraB/PrgY/GumN_fam"/>
</dbReference>
<reference evidence="2 3" key="1">
    <citation type="journal article" date="2014" name="Int. J. Syst. Evol. Microbiol.">
        <title>Complete genome sequence of Corynebacterium casei LMG S-19264T (=DSM 44701T), isolated from a smear-ripened cheese.</title>
        <authorList>
            <consortium name="US DOE Joint Genome Institute (JGI-PGF)"/>
            <person name="Walter F."/>
            <person name="Albersmeier A."/>
            <person name="Kalinowski J."/>
            <person name="Ruckert C."/>
        </authorList>
    </citation>
    <scope>NUCLEOTIDE SEQUENCE [LARGE SCALE GENOMIC DNA]</scope>
    <source>
        <strain evidence="2 3">CGMCC 1.15358</strain>
    </source>
</reference>
<sequence length="301" mass="32414">MNLKSMFRKLAPFAALLGLGSPAYAEEAVLDRSDADPALWVLSDDDTTIYLFGTMHALKTDLVWFDDAVADAFGKSDELVLEMIPPPPEEMAGFVQTAAIAKPGSGLSTILTEDQYARFAAAASSIGLPAQMLEPMQPWFAGVTLATAPLQQLGYSAEAGAEQVLQTAAAERSMQMVGLETFEQQMGFFTGLSQEDQIAFLMAGVDDMGEMKETFENMETAWAMGDTKATADLLNEGMEDTPKLHEVLLKNRNAAWAEWIGTRMESPGTVFIAVGAGHLAGDDSVQSMLAAKGFTATRIEY</sequence>
<feature type="signal peptide" evidence="1">
    <location>
        <begin position="1"/>
        <end position="25"/>
    </location>
</feature>
<dbReference type="AlphaFoldDB" id="A0A916YIJ1"/>
<gene>
    <name evidence="2" type="ORF">GCM10010989_21920</name>
</gene>
<dbReference type="InterPro" id="IPR047111">
    <property type="entry name" value="YbaP-like"/>
</dbReference>
<dbReference type="Proteomes" id="UP000598997">
    <property type="component" value="Unassembled WGS sequence"/>
</dbReference>
<accession>A0A916YIJ1</accession>
<evidence type="ECO:0000313" key="2">
    <source>
        <dbReference type="EMBL" id="GGD47255.1"/>
    </source>
</evidence>
<dbReference type="EMBL" id="BMIO01000006">
    <property type="protein sequence ID" value="GGD47255.1"/>
    <property type="molecule type" value="Genomic_DNA"/>
</dbReference>
<keyword evidence="3" id="KW-1185">Reference proteome</keyword>